<dbReference type="AlphaFoldDB" id="A0AA36D135"/>
<dbReference type="Proteomes" id="UP001177023">
    <property type="component" value="Unassembled WGS sequence"/>
</dbReference>
<proteinExistence type="predicted"/>
<reference evidence="2" key="1">
    <citation type="submission" date="2023-06" db="EMBL/GenBank/DDBJ databases">
        <authorList>
            <person name="Delattre M."/>
        </authorList>
    </citation>
    <scope>NUCLEOTIDE SEQUENCE</scope>
    <source>
        <strain evidence="2">AF72</strain>
    </source>
</reference>
<evidence type="ECO:0000256" key="1">
    <source>
        <dbReference type="SAM" id="MobiDB-lite"/>
    </source>
</evidence>
<dbReference type="EMBL" id="CATQJA010002654">
    <property type="protein sequence ID" value="CAJ0578781.1"/>
    <property type="molecule type" value="Genomic_DNA"/>
</dbReference>
<comment type="caution">
    <text evidence="2">The sequence shown here is derived from an EMBL/GenBank/DDBJ whole genome shotgun (WGS) entry which is preliminary data.</text>
</comment>
<gene>
    <name evidence="2" type="ORF">MSPICULIGERA_LOCUS17022</name>
</gene>
<evidence type="ECO:0000313" key="3">
    <source>
        <dbReference type="Proteomes" id="UP001177023"/>
    </source>
</evidence>
<organism evidence="2 3">
    <name type="scientific">Mesorhabditis spiculigera</name>
    <dbReference type="NCBI Taxonomy" id="96644"/>
    <lineage>
        <taxon>Eukaryota</taxon>
        <taxon>Metazoa</taxon>
        <taxon>Ecdysozoa</taxon>
        <taxon>Nematoda</taxon>
        <taxon>Chromadorea</taxon>
        <taxon>Rhabditida</taxon>
        <taxon>Rhabditina</taxon>
        <taxon>Rhabditomorpha</taxon>
        <taxon>Rhabditoidea</taxon>
        <taxon>Rhabditidae</taxon>
        <taxon>Mesorhabditinae</taxon>
        <taxon>Mesorhabditis</taxon>
    </lineage>
</organism>
<evidence type="ECO:0000313" key="2">
    <source>
        <dbReference type="EMBL" id="CAJ0578781.1"/>
    </source>
</evidence>
<feature type="non-terminal residue" evidence="2">
    <location>
        <position position="1"/>
    </location>
</feature>
<protein>
    <submittedName>
        <fullName evidence="2">Uncharacterized protein</fullName>
    </submittedName>
</protein>
<accession>A0AA36D135</accession>
<name>A0AA36D135_9BILA</name>
<feature type="region of interest" description="Disordered" evidence="1">
    <location>
        <begin position="1"/>
        <end position="30"/>
    </location>
</feature>
<keyword evidence="3" id="KW-1185">Reference proteome</keyword>
<feature type="compositionally biased region" description="Pro residues" evidence="1">
    <location>
        <begin position="13"/>
        <end position="25"/>
    </location>
</feature>
<sequence length="317" mass="36479">MPRGVGARGRGAAPPPKEPAHPPAQWPAKIRHPTPRLQEAFDAVHKYAKAHSNPRNPRAAAAYAYDIYQIQEIIDTAIFEIVPGGVSDLTLHLRTTLLQYLLDYFRTEDPHRFAVFDLLFSIDEEVDDLQRFRFRNEDDNQTRFGVPLVKTMYIHYAKHVSDQPQEKFLLALSEYSADFCVMFLTYAPTFEDFTQSNAAPRLVKVCAKYLMSQPNHISSTYRDNAVLRKHFCEESFPRLLEYLLRYEGVADTAINDLQEGLIKLLKNWKDKTELPDLSILGDDTLPKTSRRWDYYHLGKQTGVVQAKIGQIMENQAF</sequence>